<gene>
    <name evidence="3" type="ORF">QYM36_006878</name>
</gene>
<feature type="region of interest" description="Disordered" evidence="1">
    <location>
        <begin position="215"/>
        <end position="253"/>
    </location>
</feature>
<sequence length="313" mass="35565">IIITIIYKTFMMANTQKFEDYEPLCREENGTAIVQRISDGGLERWKIEKLLDLNYDIWLLPFSSAYNTSSEEQTEEVNVGMTASPSSGKETLEFSTTKTKLKWDHHSTIALIGICQEREKEEKITSNIKFWQGVMGTMHENGHPFTALQCKNKYDNLKNQYKIQKDKAGTSGEGNVKWEYYKIMQDFVGDRPEIQPVAVVDGAGRVVLKDTVTASEENVPSPAPGEFSVESPVDTESPCSSQQAFRHNKRRRVNSECSLPQNKIASKPTVAEAILQMNEDANKRHKERILRQDLALEKKSAALELLQKLIEKF</sequence>
<name>A0AA88HRB6_ARTSF</name>
<proteinExistence type="predicted"/>
<reference evidence="3" key="1">
    <citation type="submission" date="2023-07" db="EMBL/GenBank/DDBJ databases">
        <title>Chromosome-level genome assembly of Artemia franciscana.</title>
        <authorList>
            <person name="Jo E."/>
        </authorList>
    </citation>
    <scope>NUCLEOTIDE SEQUENCE</scope>
    <source>
        <tissue evidence="3">Whole body</tissue>
    </source>
</reference>
<dbReference type="Gene3D" id="1.10.10.60">
    <property type="entry name" value="Homeodomain-like"/>
    <property type="match status" value="1"/>
</dbReference>
<evidence type="ECO:0000313" key="3">
    <source>
        <dbReference type="EMBL" id="KAK2716530.1"/>
    </source>
</evidence>
<dbReference type="PANTHER" id="PTHR31307:SF4">
    <property type="entry name" value="TRIHELIX TRANSCRIPTION FACTOR ASIL2"/>
    <property type="match status" value="1"/>
</dbReference>
<dbReference type="InterPro" id="IPR044822">
    <property type="entry name" value="Myb_DNA-bind_4"/>
</dbReference>
<organism evidence="3 4">
    <name type="scientific">Artemia franciscana</name>
    <name type="common">Brine shrimp</name>
    <name type="synonym">Artemia sanfranciscana</name>
    <dbReference type="NCBI Taxonomy" id="6661"/>
    <lineage>
        <taxon>Eukaryota</taxon>
        <taxon>Metazoa</taxon>
        <taxon>Ecdysozoa</taxon>
        <taxon>Arthropoda</taxon>
        <taxon>Crustacea</taxon>
        <taxon>Branchiopoda</taxon>
        <taxon>Anostraca</taxon>
        <taxon>Artemiidae</taxon>
        <taxon>Artemia</taxon>
    </lineage>
</organism>
<dbReference type="Proteomes" id="UP001187531">
    <property type="component" value="Unassembled WGS sequence"/>
</dbReference>
<evidence type="ECO:0000259" key="2">
    <source>
        <dbReference type="Pfam" id="PF13837"/>
    </source>
</evidence>
<feature type="non-terminal residue" evidence="3">
    <location>
        <position position="313"/>
    </location>
</feature>
<dbReference type="EMBL" id="JAVRJZ010000011">
    <property type="protein sequence ID" value="KAK2716530.1"/>
    <property type="molecule type" value="Genomic_DNA"/>
</dbReference>
<dbReference type="AlphaFoldDB" id="A0AA88HRB6"/>
<dbReference type="PANTHER" id="PTHR31307">
    <property type="entry name" value="TRIHELIX TRANSCRIPTION FACTOR ASIL2"/>
    <property type="match status" value="1"/>
</dbReference>
<protein>
    <recommendedName>
        <fullName evidence="2">Myb/SANT-like DNA-binding domain-containing protein</fullName>
    </recommendedName>
</protein>
<accession>A0AA88HRB6</accession>
<dbReference type="InterPro" id="IPR044823">
    <property type="entry name" value="ASIL1/2-like"/>
</dbReference>
<dbReference type="Pfam" id="PF13837">
    <property type="entry name" value="Myb_DNA-bind_4"/>
    <property type="match status" value="1"/>
</dbReference>
<comment type="caution">
    <text evidence="3">The sequence shown here is derived from an EMBL/GenBank/DDBJ whole genome shotgun (WGS) entry which is preliminary data.</text>
</comment>
<keyword evidence="4" id="KW-1185">Reference proteome</keyword>
<feature type="domain" description="Myb/SANT-like DNA-binding" evidence="2">
    <location>
        <begin position="102"/>
        <end position="186"/>
    </location>
</feature>
<evidence type="ECO:0000313" key="4">
    <source>
        <dbReference type="Proteomes" id="UP001187531"/>
    </source>
</evidence>
<evidence type="ECO:0000256" key="1">
    <source>
        <dbReference type="SAM" id="MobiDB-lite"/>
    </source>
</evidence>